<comment type="caution">
    <text evidence="13">The sequence shown here is derived from an EMBL/GenBank/DDBJ whole genome shotgun (WGS) entry which is preliminary data.</text>
</comment>
<dbReference type="InterPro" id="IPR024194">
    <property type="entry name" value="Ac/AlaTfrase_AlgI/DltB"/>
</dbReference>
<dbReference type="GO" id="GO:0005886">
    <property type="term" value="C:plasma membrane"/>
    <property type="evidence" value="ECO:0007669"/>
    <property type="project" value="UniProtKB-SubCell"/>
</dbReference>
<evidence type="ECO:0000256" key="5">
    <source>
        <dbReference type="ARBA" id="ARBA00022679"/>
    </source>
</evidence>
<dbReference type="EMBL" id="BARX01000015">
    <property type="protein sequence ID" value="GAD02306.1"/>
    <property type="molecule type" value="Genomic_DNA"/>
</dbReference>
<feature type="transmembrane region" description="Helical" evidence="12">
    <location>
        <begin position="367"/>
        <end position="387"/>
    </location>
</feature>
<dbReference type="EC" id="2.3.1.-" evidence="11"/>
<dbReference type="AlphaFoldDB" id="R9PTF0"/>
<evidence type="ECO:0000256" key="2">
    <source>
        <dbReference type="ARBA" id="ARBA00005182"/>
    </source>
</evidence>
<keyword evidence="11" id="KW-0997">Cell inner membrane</keyword>
<evidence type="ECO:0000256" key="3">
    <source>
        <dbReference type="ARBA" id="ARBA00010323"/>
    </source>
</evidence>
<keyword evidence="6 11" id="KW-0812">Transmembrane</keyword>
<evidence type="ECO:0000256" key="10">
    <source>
        <dbReference type="ARBA" id="ARBA00023315"/>
    </source>
</evidence>
<dbReference type="GO" id="GO:0016746">
    <property type="term" value="F:acyltransferase activity"/>
    <property type="evidence" value="ECO:0007669"/>
    <property type="project" value="UniProtKB-KW"/>
</dbReference>
<evidence type="ECO:0000256" key="9">
    <source>
        <dbReference type="ARBA" id="ARBA00023136"/>
    </source>
</evidence>
<dbReference type="Proteomes" id="UP000014461">
    <property type="component" value="Unassembled WGS sequence"/>
</dbReference>
<accession>R9PTF0</accession>
<dbReference type="PANTHER" id="PTHR13285">
    <property type="entry name" value="ACYLTRANSFERASE"/>
    <property type="match status" value="1"/>
</dbReference>
<dbReference type="PIRSF" id="PIRSF016636">
    <property type="entry name" value="AlgI_DltB"/>
    <property type="match status" value="1"/>
</dbReference>
<feature type="transmembrane region" description="Helical" evidence="12">
    <location>
        <begin position="81"/>
        <end position="100"/>
    </location>
</feature>
<feature type="transmembrane region" description="Helical" evidence="12">
    <location>
        <begin position="6"/>
        <end position="23"/>
    </location>
</feature>
<sequence>MLFNSYAFVFLFLPTVCLVYFWIGNRGHHRVAVSWLVGASLFFYGWWNPAYLGLIMGSMLFNYAIGVQLNHRASGHSNRKLILVFGITLNLALLAYYKYANFFVDNFNLVISGNIHLESIVLPLAISFFTFQQVAYLIDAYREETREYNFLQYCLFVTFFPQLIAGPIVHHKEMMPQFLDDSCYQYNPKKVATGLCLFILGLAKKVLIADELSVYVSQVFTAAEQGVVLAPIEAWYGALSYTFQLYFDFSGYADMAIGVALLFGISLPFNFNSPYKSLNIIEFWRRWHITLSRFLRDYVYIPLGGNRLGSFRRYQNLLITMLLGGLWHGAGWTFIIWGGMHGVMLVVNHQWHQLTRFKANYYLPRQVSIGISWLITFTCVVFAWVVFRAESLEVAMQIWKSMLGLSPFYDSSGSLFYNDLFRKHFSVTKWILGLTVAVLVLPNSLQIVGLLPGADKVRFRANFVWAVLISILALHVILNMNNVSEFLYFRF</sequence>
<dbReference type="GO" id="GO:0042121">
    <property type="term" value="P:alginic acid biosynthetic process"/>
    <property type="evidence" value="ECO:0007669"/>
    <property type="project" value="UniProtKB-UniRule"/>
</dbReference>
<dbReference type="RefSeq" id="WP_016402074.1">
    <property type="nucleotide sequence ID" value="NZ_BARX01000015.1"/>
</dbReference>
<evidence type="ECO:0000256" key="12">
    <source>
        <dbReference type="SAM" id="Phobius"/>
    </source>
</evidence>
<keyword evidence="8 12" id="KW-1133">Transmembrane helix</keyword>
<keyword evidence="14" id="KW-1185">Reference proteome</keyword>
<dbReference type="PANTHER" id="PTHR13285:SF23">
    <property type="entry name" value="TEICHOIC ACID D-ALANYLTRANSFERASE"/>
    <property type="match status" value="1"/>
</dbReference>
<comment type="pathway">
    <text evidence="2 11">Glycan biosynthesis; alginate biosynthesis.</text>
</comment>
<keyword evidence="10 11" id="KW-0012">Acyltransferase</keyword>
<comment type="similarity">
    <text evidence="3 11">Belongs to the membrane-bound acyltransferase family.</text>
</comment>
<keyword evidence="7 11" id="KW-0016">Alginate biosynthesis</keyword>
<feature type="transmembrane region" description="Helical" evidence="12">
    <location>
        <begin position="430"/>
        <end position="451"/>
    </location>
</feature>
<protein>
    <recommendedName>
        <fullName evidence="11">Probable alginate O-acetylase</fullName>
        <ecNumber evidence="11">2.3.1.-</ecNumber>
    </recommendedName>
</protein>
<feature type="transmembrane region" description="Helical" evidence="12">
    <location>
        <begin position="120"/>
        <end position="138"/>
    </location>
</feature>
<dbReference type="PIRSF" id="PIRSF500217">
    <property type="entry name" value="AlgI"/>
    <property type="match status" value="1"/>
</dbReference>
<feature type="transmembrane region" description="Helical" evidence="12">
    <location>
        <begin position="249"/>
        <end position="271"/>
    </location>
</feature>
<keyword evidence="5 11" id="KW-0808">Transferase</keyword>
<dbReference type="Pfam" id="PF03062">
    <property type="entry name" value="MBOAT"/>
    <property type="match status" value="1"/>
</dbReference>
<dbReference type="OrthoDB" id="139172at2"/>
<comment type="subcellular location">
    <subcellularLocation>
        <location evidence="11">Cell inner membrane</location>
    </subcellularLocation>
    <subcellularLocation>
        <location evidence="1">Cell membrane</location>
        <topology evidence="1">Multi-pass membrane protein</topology>
    </subcellularLocation>
</comment>
<dbReference type="InterPro" id="IPR004299">
    <property type="entry name" value="MBOAT_fam"/>
</dbReference>
<evidence type="ECO:0000313" key="14">
    <source>
        <dbReference type="Proteomes" id="UP000014461"/>
    </source>
</evidence>
<evidence type="ECO:0000256" key="6">
    <source>
        <dbReference type="ARBA" id="ARBA00022692"/>
    </source>
</evidence>
<evidence type="ECO:0000256" key="7">
    <source>
        <dbReference type="ARBA" id="ARBA00022841"/>
    </source>
</evidence>
<reference evidence="13" key="1">
    <citation type="journal article" date="2013" name="Genome Announc.">
        <title>Draft Genome Sequence of Agarivorans albus Strain MKT 106T, an Agarolytic Marine Bacterium.</title>
        <authorList>
            <person name="Yasuike M."/>
            <person name="Nakamura Y."/>
            <person name="Kai W."/>
            <person name="Fujiwara A."/>
            <person name="Fukui Y."/>
            <person name="Satomi M."/>
            <person name="Sano M."/>
        </authorList>
    </citation>
    <scope>NUCLEOTIDE SEQUENCE [LARGE SCALE GENOMIC DNA]</scope>
</reference>
<evidence type="ECO:0000256" key="11">
    <source>
        <dbReference type="PIRNR" id="PIRNR016636"/>
    </source>
</evidence>
<keyword evidence="9 11" id="KW-0472">Membrane</keyword>
<dbReference type="InterPro" id="IPR051085">
    <property type="entry name" value="MB_O-acyltransferase"/>
</dbReference>
<evidence type="ECO:0000313" key="13">
    <source>
        <dbReference type="EMBL" id="GAD02306.1"/>
    </source>
</evidence>
<evidence type="ECO:0000256" key="1">
    <source>
        <dbReference type="ARBA" id="ARBA00004651"/>
    </source>
</evidence>
<evidence type="ECO:0000256" key="8">
    <source>
        <dbReference type="ARBA" id="ARBA00022989"/>
    </source>
</evidence>
<gene>
    <name evidence="13" type="ORF">AALB_2386</name>
</gene>
<feature type="transmembrane region" description="Helical" evidence="12">
    <location>
        <begin position="463"/>
        <end position="481"/>
    </location>
</feature>
<evidence type="ECO:0000256" key="4">
    <source>
        <dbReference type="ARBA" id="ARBA00022475"/>
    </source>
</evidence>
<dbReference type="UniPathway" id="UPA00286"/>
<feature type="transmembrane region" description="Helical" evidence="12">
    <location>
        <begin position="317"/>
        <end position="347"/>
    </location>
</feature>
<proteinExistence type="inferred from homology"/>
<dbReference type="InterPro" id="IPR028362">
    <property type="entry name" value="AlgI"/>
</dbReference>
<keyword evidence="4 11" id="KW-1003">Cell membrane</keyword>
<organism evidence="13 14">
    <name type="scientific">Agarivorans albus MKT 106</name>
    <dbReference type="NCBI Taxonomy" id="1331007"/>
    <lineage>
        <taxon>Bacteria</taxon>
        <taxon>Pseudomonadati</taxon>
        <taxon>Pseudomonadota</taxon>
        <taxon>Gammaproteobacteria</taxon>
        <taxon>Alteromonadales</taxon>
        <taxon>Alteromonadaceae</taxon>
        <taxon>Agarivorans</taxon>
    </lineage>
</organism>
<feature type="transmembrane region" description="Helical" evidence="12">
    <location>
        <begin position="150"/>
        <end position="169"/>
    </location>
</feature>
<name>R9PTF0_AGAAL</name>
<dbReference type="STRING" id="1331007.AALB_2386"/>